<evidence type="ECO:0000313" key="1">
    <source>
        <dbReference type="EMBL" id="KKU87787.1"/>
    </source>
</evidence>
<proteinExistence type="predicted"/>
<dbReference type="AlphaFoldDB" id="A0A0G1U114"/>
<reference evidence="1 2" key="1">
    <citation type="journal article" date="2015" name="Nature">
        <title>rRNA introns, odd ribosomes, and small enigmatic genomes across a large radiation of phyla.</title>
        <authorList>
            <person name="Brown C.T."/>
            <person name="Hug L.A."/>
            <person name="Thomas B.C."/>
            <person name="Sharon I."/>
            <person name="Castelle C.J."/>
            <person name="Singh A."/>
            <person name="Wilkins M.J."/>
            <person name="Williams K.H."/>
            <person name="Banfield J.F."/>
        </authorList>
    </citation>
    <scope>NUCLEOTIDE SEQUENCE [LARGE SCALE GENOMIC DNA]</scope>
</reference>
<comment type="caution">
    <text evidence="1">The sequence shown here is derived from an EMBL/GenBank/DDBJ whole genome shotgun (WGS) entry which is preliminary data.</text>
</comment>
<name>A0A0G1U114_9BACT</name>
<evidence type="ECO:0000313" key="2">
    <source>
        <dbReference type="Proteomes" id="UP000034772"/>
    </source>
</evidence>
<dbReference type="Proteomes" id="UP000034772">
    <property type="component" value="Unassembled WGS sequence"/>
</dbReference>
<dbReference type="EMBL" id="LCOZ01000009">
    <property type="protein sequence ID" value="KKU87787.1"/>
    <property type="molecule type" value="Genomic_DNA"/>
</dbReference>
<protein>
    <submittedName>
        <fullName evidence="1">Uncharacterized protein</fullName>
    </submittedName>
</protein>
<organism evidence="1 2">
    <name type="scientific">Candidatus Beckwithbacteria bacterium GW2011_GWC2_47_9</name>
    <dbReference type="NCBI Taxonomy" id="1618373"/>
    <lineage>
        <taxon>Bacteria</taxon>
        <taxon>Candidatus Beckwithiibacteriota</taxon>
    </lineage>
</organism>
<sequence length="77" mass="9029">MKPVWRVVTFVFTLLFIYLLFPILIVPSSLPAIQEMVTGQADAQIFQLEIEREPTLKDKIRVLRRLHRQGIAIILKR</sequence>
<gene>
    <name evidence="1" type="ORF">UY17_C0009G0004</name>
</gene>
<accession>A0A0G1U114</accession>